<comment type="subcellular location">
    <subcellularLocation>
        <location evidence="1 10">Cell outer membrane</location>
        <topology evidence="1 10">Multi-pass membrane protein</topology>
    </subcellularLocation>
</comment>
<keyword evidence="7 10" id="KW-0472">Membrane</keyword>
<evidence type="ECO:0000256" key="10">
    <source>
        <dbReference type="PROSITE-ProRule" id="PRU01360"/>
    </source>
</evidence>
<sequence length="810" mass="87403">MNKKHSIFSCLESWKIGKKSRLVCNFGAPVVIALEIASASAQNASQTLPPVTVDAPREKPQAKPRQQTQRPVASTARASSVHPSGPRPHVASTSRGATSAAPQVGPPLLSGANGVAPSPPTGEIGNLPPAYAGGEVARGARLGMLGNRDFMDTPFNVTSYTSALIQNQQARTLQQVLENDPSVRMATSAGHIRENFRIRGFPVLGSELALNGMYGLAPDGHVPTEFLERVEVLKGPGALLNGMAPFGAVGGSINLVTKHAGDAPITSVSTDYTSSSQFGTHIDVGRRGGDHNQFGIRYNGVYRSGGTTLDEQWKVRGLNALALDFREERIRLSIDAYHSQEIFKNGSAFFASFSGIGVAAAPHSSTNLFVGSNARFENAAVMARGELDVAEKVTVFAGIGFLDSRNSGFTNGTQAQGVNLLGNFTGTRIVNLRGYTNTLSTQGGLRGELDTGPLRHKFVVSASALKFSQSSEFGSIGPYRSNIYLPVVPPQAPPPPVVPNTAFRWGQPYFATDPRKTGETYLASLAFADTISAFDERIQFIGGLRSQRVMTKTFQANTGFETNSYDSHRLSPAYALIVKPFDNRLSLYANYIEGLSQGLRVTNPLATNYNETYPPFVSKQIETGAKLDLGILANTLSFYEITQPTLATVTSGGLISYKPVQQRNQGIEWNVFGEPIPGFRVLGGVTYMIGVITQSADGKTTGKNAFGIPRWQANFYGEWDIPYLAGLTAEGRVIYTSALYVDSLNYYRIPEWARFDAGLRYATNIYGVDMTLRANVNNLFDHSYWSGSANDGFATLDAPRTVLLSTTFNF</sequence>
<feature type="compositionally biased region" description="Polar residues" evidence="12">
    <location>
        <begin position="64"/>
        <end position="82"/>
    </location>
</feature>
<evidence type="ECO:0000256" key="1">
    <source>
        <dbReference type="ARBA" id="ARBA00004571"/>
    </source>
</evidence>
<dbReference type="GO" id="GO:0015891">
    <property type="term" value="P:siderophore transport"/>
    <property type="evidence" value="ECO:0007669"/>
    <property type="project" value="InterPro"/>
</dbReference>
<feature type="domain" description="TonB-dependent receptor-like beta-barrel" evidence="13">
    <location>
        <begin position="373"/>
        <end position="779"/>
    </location>
</feature>
<proteinExistence type="inferred from homology"/>
<dbReference type="Proteomes" id="UP000273982">
    <property type="component" value="Chromosome"/>
</dbReference>
<evidence type="ECO:0000256" key="2">
    <source>
        <dbReference type="ARBA" id="ARBA00009810"/>
    </source>
</evidence>
<evidence type="ECO:0000313" key="15">
    <source>
        <dbReference type="EMBL" id="AZG78341.1"/>
    </source>
</evidence>
<dbReference type="InterPro" id="IPR036942">
    <property type="entry name" value="Beta-barrel_TonB_sf"/>
</dbReference>
<keyword evidence="9 10" id="KW-0998">Cell outer membrane</keyword>
<dbReference type="KEGG" id="mros:EHO51_17275"/>
<feature type="region of interest" description="Disordered" evidence="12">
    <location>
        <begin position="43"/>
        <end position="129"/>
    </location>
</feature>
<evidence type="ECO:0000256" key="12">
    <source>
        <dbReference type="SAM" id="MobiDB-lite"/>
    </source>
</evidence>
<dbReference type="NCBIfam" id="TIGR01783">
    <property type="entry name" value="TonB-siderophor"/>
    <property type="match status" value="1"/>
</dbReference>
<dbReference type="InterPro" id="IPR012910">
    <property type="entry name" value="Plug_dom"/>
</dbReference>
<keyword evidence="4 10" id="KW-1134">Transmembrane beta strand</keyword>
<organism evidence="15 16">
    <name type="scientific">Methylocystis rosea</name>
    <dbReference type="NCBI Taxonomy" id="173366"/>
    <lineage>
        <taxon>Bacteria</taxon>
        <taxon>Pseudomonadati</taxon>
        <taxon>Pseudomonadota</taxon>
        <taxon>Alphaproteobacteria</taxon>
        <taxon>Hyphomicrobiales</taxon>
        <taxon>Methylocystaceae</taxon>
        <taxon>Methylocystis</taxon>
    </lineage>
</organism>
<dbReference type="InterPro" id="IPR039426">
    <property type="entry name" value="TonB-dep_rcpt-like"/>
</dbReference>
<keyword evidence="5 10" id="KW-0812">Transmembrane</keyword>
<evidence type="ECO:0000256" key="11">
    <source>
        <dbReference type="RuleBase" id="RU003357"/>
    </source>
</evidence>
<evidence type="ECO:0000256" key="4">
    <source>
        <dbReference type="ARBA" id="ARBA00022452"/>
    </source>
</evidence>
<dbReference type="Gene3D" id="2.40.170.20">
    <property type="entry name" value="TonB-dependent receptor, beta-barrel domain"/>
    <property type="match status" value="1"/>
</dbReference>
<accession>A0A3G8M8U4</accession>
<evidence type="ECO:0000256" key="7">
    <source>
        <dbReference type="ARBA" id="ARBA00023136"/>
    </source>
</evidence>
<dbReference type="PANTHER" id="PTHR32552">
    <property type="entry name" value="FERRICHROME IRON RECEPTOR-RELATED"/>
    <property type="match status" value="1"/>
</dbReference>
<name>A0A3G8M8U4_9HYPH</name>
<dbReference type="RefSeq" id="WP_124739888.1">
    <property type="nucleotide sequence ID" value="NZ_CP034086.1"/>
</dbReference>
<dbReference type="PANTHER" id="PTHR32552:SF82">
    <property type="entry name" value="FCUA PROTEIN"/>
    <property type="match status" value="1"/>
</dbReference>
<dbReference type="EMBL" id="CP034086">
    <property type="protein sequence ID" value="AZG78341.1"/>
    <property type="molecule type" value="Genomic_DNA"/>
</dbReference>
<dbReference type="InterPro" id="IPR000531">
    <property type="entry name" value="Beta-barrel_TonB"/>
</dbReference>
<dbReference type="CDD" id="cd01347">
    <property type="entry name" value="ligand_gated_channel"/>
    <property type="match status" value="1"/>
</dbReference>
<evidence type="ECO:0000256" key="9">
    <source>
        <dbReference type="ARBA" id="ARBA00023237"/>
    </source>
</evidence>
<dbReference type="Pfam" id="PF00593">
    <property type="entry name" value="TonB_dep_Rec_b-barrel"/>
    <property type="match status" value="1"/>
</dbReference>
<dbReference type="GO" id="GO:0009279">
    <property type="term" value="C:cell outer membrane"/>
    <property type="evidence" value="ECO:0007669"/>
    <property type="project" value="UniProtKB-SubCell"/>
</dbReference>
<dbReference type="GO" id="GO:0015344">
    <property type="term" value="F:siderophore uptake transmembrane transporter activity"/>
    <property type="evidence" value="ECO:0007669"/>
    <property type="project" value="TreeGrafter"/>
</dbReference>
<dbReference type="Gene3D" id="2.170.130.10">
    <property type="entry name" value="TonB-dependent receptor, plug domain"/>
    <property type="match status" value="1"/>
</dbReference>
<dbReference type="Pfam" id="PF07715">
    <property type="entry name" value="Plug"/>
    <property type="match status" value="1"/>
</dbReference>
<keyword evidence="6 11" id="KW-0798">TonB box</keyword>
<evidence type="ECO:0000256" key="5">
    <source>
        <dbReference type="ARBA" id="ARBA00022692"/>
    </source>
</evidence>
<evidence type="ECO:0000256" key="8">
    <source>
        <dbReference type="ARBA" id="ARBA00023170"/>
    </source>
</evidence>
<protein>
    <submittedName>
        <fullName evidence="15">TonB-dependent siderophore receptor</fullName>
    </submittedName>
</protein>
<dbReference type="AlphaFoldDB" id="A0A3G8M8U4"/>
<evidence type="ECO:0000259" key="13">
    <source>
        <dbReference type="Pfam" id="PF00593"/>
    </source>
</evidence>
<dbReference type="InterPro" id="IPR010105">
    <property type="entry name" value="TonB_sidphr_rcpt"/>
</dbReference>
<evidence type="ECO:0000313" key="16">
    <source>
        <dbReference type="Proteomes" id="UP000273982"/>
    </source>
</evidence>
<dbReference type="PROSITE" id="PS52016">
    <property type="entry name" value="TONB_DEPENDENT_REC_3"/>
    <property type="match status" value="1"/>
</dbReference>
<evidence type="ECO:0000256" key="3">
    <source>
        <dbReference type="ARBA" id="ARBA00022448"/>
    </source>
</evidence>
<reference evidence="15 16" key="1">
    <citation type="submission" date="2018-11" db="EMBL/GenBank/DDBJ databases">
        <title>Genome squencing of methanotrophic bacteria isolated from alkaline groundwater in Korea.</title>
        <authorList>
            <person name="Nguyen L.N."/>
        </authorList>
    </citation>
    <scope>NUCLEOTIDE SEQUENCE [LARGE SCALE GENOMIC DNA]</scope>
    <source>
        <strain evidence="15 16">GW6</strain>
    </source>
</reference>
<feature type="domain" description="TonB-dependent receptor plug" evidence="14">
    <location>
        <begin position="151"/>
        <end position="248"/>
    </location>
</feature>
<keyword evidence="3 10" id="KW-0813">Transport</keyword>
<evidence type="ECO:0000259" key="14">
    <source>
        <dbReference type="Pfam" id="PF07715"/>
    </source>
</evidence>
<dbReference type="InterPro" id="IPR037066">
    <property type="entry name" value="Plug_dom_sf"/>
</dbReference>
<evidence type="ECO:0000256" key="6">
    <source>
        <dbReference type="ARBA" id="ARBA00023077"/>
    </source>
</evidence>
<gene>
    <name evidence="15" type="ORF">EHO51_17275</name>
</gene>
<keyword evidence="8 15" id="KW-0675">Receptor</keyword>
<feature type="compositionally biased region" description="Polar residues" evidence="12">
    <location>
        <begin position="91"/>
        <end position="101"/>
    </location>
</feature>
<dbReference type="GO" id="GO:0038023">
    <property type="term" value="F:signaling receptor activity"/>
    <property type="evidence" value="ECO:0007669"/>
    <property type="project" value="InterPro"/>
</dbReference>
<comment type="similarity">
    <text evidence="2 10 11">Belongs to the TonB-dependent receptor family.</text>
</comment>
<dbReference type="SUPFAM" id="SSF56935">
    <property type="entry name" value="Porins"/>
    <property type="match status" value="1"/>
</dbReference>